<dbReference type="AlphaFoldDB" id="A0ABD2B7A2"/>
<reference evidence="2 3" key="1">
    <citation type="journal article" date="2024" name="Ann. Entomol. Soc. Am.">
        <title>Genomic analyses of the southern and eastern yellowjacket wasps (Hymenoptera: Vespidae) reveal evolutionary signatures of social life.</title>
        <authorList>
            <person name="Catto M.A."/>
            <person name="Caine P.B."/>
            <person name="Orr S.E."/>
            <person name="Hunt B.G."/>
            <person name="Goodisman M.A.D."/>
        </authorList>
    </citation>
    <scope>NUCLEOTIDE SEQUENCE [LARGE SCALE GENOMIC DNA]</scope>
    <source>
        <strain evidence="2">233</strain>
        <tissue evidence="2">Head and thorax</tissue>
    </source>
</reference>
<organism evidence="2 3">
    <name type="scientific">Vespula squamosa</name>
    <name type="common">Southern yellow jacket</name>
    <name type="synonym">Wasp</name>
    <dbReference type="NCBI Taxonomy" id="30214"/>
    <lineage>
        <taxon>Eukaryota</taxon>
        <taxon>Metazoa</taxon>
        <taxon>Ecdysozoa</taxon>
        <taxon>Arthropoda</taxon>
        <taxon>Hexapoda</taxon>
        <taxon>Insecta</taxon>
        <taxon>Pterygota</taxon>
        <taxon>Neoptera</taxon>
        <taxon>Endopterygota</taxon>
        <taxon>Hymenoptera</taxon>
        <taxon>Apocrita</taxon>
        <taxon>Aculeata</taxon>
        <taxon>Vespoidea</taxon>
        <taxon>Vespidae</taxon>
        <taxon>Vespinae</taxon>
        <taxon>Vespula</taxon>
    </lineage>
</organism>
<feature type="signal peptide" evidence="1">
    <location>
        <begin position="1"/>
        <end position="26"/>
    </location>
</feature>
<proteinExistence type="predicted"/>
<accession>A0ABD2B7A2</accession>
<evidence type="ECO:0000313" key="2">
    <source>
        <dbReference type="EMBL" id="KAL2728596.1"/>
    </source>
</evidence>
<gene>
    <name evidence="2" type="ORF">V1478_006228</name>
</gene>
<protein>
    <submittedName>
        <fullName evidence="2">Uncharacterized protein</fullName>
    </submittedName>
</protein>
<keyword evidence="3" id="KW-1185">Reference proteome</keyword>
<feature type="chain" id="PRO_5044879764" evidence="1">
    <location>
        <begin position="27"/>
        <end position="112"/>
    </location>
</feature>
<sequence>MSSTTLSVFFFLTRVIILKYFSAINASIIERIDVPSVVHNGTGPIKLSCIYKIDKNENGLVVKWYHELDQIYQWIPPATSRYGYNRKLLEISSGEFETTRDTIDNLFKNDYS</sequence>
<dbReference type="EMBL" id="JAUDFV010000132">
    <property type="protein sequence ID" value="KAL2728596.1"/>
    <property type="molecule type" value="Genomic_DNA"/>
</dbReference>
<evidence type="ECO:0000256" key="1">
    <source>
        <dbReference type="SAM" id="SignalP"/>
    </source>
</evidence>
<comment type="caution">
    <text evidence="2">The sequence shown here is derived from an EMBL/GenBank/DDBJ whole genome shotgun (WGS) entry which is preliminary data.</text>
</comment>
<evidence type="ECO:0000313" key="3">
    <source>
        <dbReference type="Proteomes" id="UP001607302"/>
    </source>
</evidence>
<name>A0ABD2B7A2_VESSQ</name>
<dbReference type="Proteomes" id="UP001607302">
    <property type="component" value="Unassembled WGS sequence"/>
</dbReference>
<keyword evidence="1" id="KW-0732">Signal</keyword>